<evidence type="ECO:0000313" key="1">
    <source>
        <dbReference type="EMBL" id="CAB4190400.1"/>
    </source>
</evidence>
<name>A0A6J5R070_9CAUD</name>
<gene>
    <name evidence="1" type="ORF">UFOVP1202_51</name>
</gene>
<accession>A0A6J5R070</accession>
<sequence length="85" mass="9256">MATLHTPRDPKVQAIFLRAHLRLISVGMTPPRGMTKGDILSKAGNITGNAYKRGEYAQAVKDLTLFIDTQNLGDLGPDVVYIGMD</sequence>
<protein>
    <submittedName>
        <fullName evidence="1">Uncharacterized protein</fullName>
    </submittedName>
</protein>
<reference evidence="1" key="1">
    <citation type="submission" date="2020-05" db="EMBL/GenBank/DDBJ databases">
        <authorList>
            <person name="Chiriac C."/>
            <person name="Salcher M."/>
            <person name="Ghai R."/>
            <person name="Kavagutti S V."/>
        </authorList>
    </citation>
    <scope>NUCLEOTIDE SEQUENCE</scope>
</reference>
<dbReference type="EMBL" id="LR797147">
    <property type="protein sequence ID" value="CAB4190400.1"/>
    <property type="molecule type" value="Genomic_DNA"/>
</dbReference>
<organism evidence="1">
    <name type="scientific">uncultured Caudovirales phage</name>
    <dbReference type="NCBI Taxonomy" id="2100421"/>
    <lineage>
        <taxon>Viruses</taxon>
        <taxon>Duplodnaviria</taxon>
        <taxon>Heunggongvirae</taxon>
        <taxon>Uroviricota</taxon>
        <taxon>Caudoviricetes</taxon>
        <taxon>Peduoviridae</taxon>
        <taxon>Maltschvirus</taxon>
        <taxon>Maltschvirus maltsch</taxon>
    </lineage>
</organism>
<proteinExistence type="predicted"/>